<keyword evidence="7" id="KW-0496">Mitochondrion</keyword>
<evidence type="ECO:0000256" key="7">
    <source>
        <dbReference type="ARBA" id="ARBA00023128"/>
    </source>
</evidence>
<proteinExistence type="inferred from homology"/>
<name>A0AAW2YE44_9LAMI</name>
<keyword evidence="9" id="KW-1133">Transmembrane helix</keyword>
<evidence type="ECO:0000313" key="10">
    <source>
        <dbReference type="EMBL" id="KAL0464034.1"/>
    </source>
</evidence>
<sequence length="94" mass="10799">MMTEAEARQILGVTENATWEEILQKYDNLFERNAKNGTFYLQSKSYSWFVSLVSLICCLASCHLMQIFLHLAEGSVQVEDFSECYPLLQTLPVL</sequence>
<comment type="caution">
    <text evidence="10">The sequence shown here is derived from an EMBL/GenBank/DDBJ whole genome shotgun (WGS) entry which is preliminary data.</text>
</comment>
<evidence type="ECO:0000256" key="2">
    <source>
        <dbReference type="ARBA" id="ARBA00008817"/>
    </source>
</evidence>
<protein>
    <submittedName>
        <fullName evidence="10">Mitochondrial import inner membrane translocase subunit PAM16 like 1</fullName>
    </submittedName>
</protein>
<keyword evidence="4" id="KW-0999">Mitochondrion inner membrane</keyword>
<evidence type="ECO:0000256" key="5">
    <source>
        <dbReference type="ARBA" id="ARBA00022927"/>
    </source>
</evidence>
<evidence type="ECO:0000256" key="8">
    <source>
        <dbReference type="ARBA" id="ARBA00023136"/>
    </source>
</evidence>
<feature type="transmembrane region" description="Helical" evidence="9">
    <location>
        <begin position="46"/>
        <end position="69"/>
    </location>
</feature>
<dbReference type="Gene3D" id="1.10.287.110">
    <property type="entry name" value="DnaJ domain"/>
    <property type="match status" value="1"/>
</dbReference>
<comment type="subcellular location">
    <subcellularLocation>
        <location evidence="1">Mitochondrion inner membrane</location>
        <topology evidence="1">Peripheral membrane protein</topology>
    </subcellularLocation>
</comment>
<comment type="similarity">
    <text evidence="2">Belongs to the TIM16/PAM16 family.</text>
</comment>
<reference evidence="10" key="2">
    <citation type="journal article" date="2024" name="Plant">
        <title>Genomic evolution and insights into agronomic trait innovations of Sesamum species.</title>
        <authorList>
            <person name="Miao H."/>
            <person name="Wang L."/>
            <person name="Qu L."/>
            <person name="Liu H."/>
            <person name="Sun Y."/>
            <person name="Le M."/>
            <person name="Wang Q."/>
            <person name="Wei S."/>
            <person name="Zheng Y."/>
            <person name="Lin W."/>
            <person name="Duan Y."/>
            <person name="Cao H."/>
            <person name="Xiong S."/>
            <person name="Wang X."/>
            <person name="Wei L."/>
            <person name="Li C."/>
            <person name="Ma Q."/>
            <person name="Ju M."/>
            <person name="Zhao R."/>
            <person name="Li G."/>
            <person name="Mu C."/>
            <person name="Tian Q."/>
            <person name="Mei H."/>
            <person name="Zhang T."/>
            <person name="Gao T."/>
            <person name="Zhang H."/>
        </authorList>
    </citation>
    <scope>NUCLEOTIDE SEQUENCE</scope>
    <source>
        <strain evidence="10">KEN1</strain>
    </source>
</reference>
<dbReference type="InterPro" id="IPR036869">
    <property type="entry name" value="J_dom_sf"/>
</dbReference>
<dbReference type="GO" id="GO:0005744">
    <property type="term" value="C:TIM23 mitochondrial import inner membrane translocase complex"/>
    <property type="evidence" value="ECO:0007669"/>
    <property type="project" value="InterPro"/>
</dbReference>
<dbReference type="EMBL" id="JACGWN010000001">
    <property type="protein sequence ID" value="KAL0464034.1"/>
    <property type="molecule type" value="Genomic_DNA"/>
</dbReference>
<keyword evidence="5" id="KW-0653">Protein transport</keyword>
<dbReference type="PANTHER" id="PTHR12388:SF6">
    <property type="entry name" value="MITOCHONDRIAL IMPORT INNER MEMBRANE TRANSLOCASE SUBUNIT PAM16 LIKE 1"/>
    <property type="match status" value="1"/>
</dbReference>
<keyword evidence="9" id="KW-0812">Transmembrane</keyword>
<dbReference type="PANTHER" id="PTHR12388">
    <property type="entry name" value="MITOCHONDRIA ASSOCIATED GRANULOCYTE MACROPHAGE CSF SIGNALING MOLECULE"/>
    <property type="match status" value="1"/>
</dbReference>
<organism evidence="10">
    <name type="scientific">Sesamum latifolium</name>
    <dbReference type="NCBI Taxonomy" id="2727402"/>
    <lineage>
        <taxon>Eukaryota</taxon>
        <taxon>Viridiplantae</taxon>
        <taxon>Streptophyta</taxon>
        <taxon>Embryophyta</taxon>
        <taxon>Tracheophyta</taxon>
        <taxon>Spermatophyta</taxon>
        <taxon>Magnoliopsida</taxon>
        <taxon>eudicotyledons</taxon>
        <taxon>Gunneridae</taxon>
        <taxon>Pentapetalae</taxon>
        <taxon>asterids</taxon>
        <taxon>lamiids</taxon>
        <taxon>Lamiales</taxon>
        <taxon>Pedaliaceae</taxon>
        <taxon>Sesamum</taxon>
    </lineage>
</organism>
<keyword evidence="3" id="KW-0813">Transport</keyword>
<dbReference type="AlphaFoldDB" id="A0AAW2YE44"/>
<evidence type="ECO:0000256" key="9">
    <source>
        <dbReference type="SAM" id="Phobius"/>
    </source>
</evidence>
<evidence type="ECO:0000256" key="4">
    <source>
        <dbReference type="ARBA" id="ARBA00022792"/>
    </source>
</evidence>
<reference evidence="10" key="1">
    <citation type="submission" date="2020-06" db="EMBL/GenBank/DDBJ databases">
        <authorList>
            <person name="Li T."/>
            <person name="Hu X."/>
            <person name="Zhang T."/>
            <person name="Song X."/>
            <person name="Zhang H."/>
            <person name="Dai N."/>
            <person name="Sheng W."/>
            <person name="Hou X."/>
            <person name="Wei L."/>
        </authorList>
    </citation>
    <scope>NUCLEOTIDE SEQUENCE</scope>
    <source>
        <strain evidence="10">KEN1</strain>
        <tissue evidence="10">Leaf</tissue>
    </source>
</reference>
<accession>A0AAW2YE44</accession>
<keyword evidence="6" id="KW-0811">Translocation</keyword>
<evidence type="ECO:0000256" key="6">
    <source>
        <dbReference type="ARBA" id="ARBA00023010"/>
    </source>
</evidence>
<evidence type="ECO:0000256" key="1">
    <source>
        <dbReference type="ARBA" id="ARBA00004637"/>
    </source>
</evidence>
<dbReference type="InterPro" id="IPR005341">
    <property type="entry name" value="Tim16"/>
</dbReference>
<evidence type="ECO:0000256" key="3">
    <source>
        <dbReference type="ARBA" id="ARBA00022448"/>
    </source>
</evidence>
<keyword evidence="8 9" id="KW-0472">Membrane</keyword>
<dbReference type="GO" id="GO:0030150">
    <property type="term" value="P:protein import into mitochondrial matrix"/>
    <property type="evidence" value="ECO:0007669"/>
    <property type="project" value="InterPro"/>
</dbReference>
<gene>
    <name evidence="10" type="ORF">Slati_0291000</name>
</gene>
<dbReference type="Pfam" id="PF03656">
    <property type="entry name" value="Pam16"/>
    <property type="match status" value="1"/>
</dbReference>